<organism evidence="2 3">
    <name type="scientific">Novosphingobium rhizovicinum</name>
    <dbReference type="NCBI Taxonomy" id="3228928"/>
    <lineage>
        <taxon>Bacteria</taxon>
        <taxon>Pseudomonadati</taxon>
        <taxon>Pseudomonadota</taxon>
        <taxon>Alphaproteobacteria</taxon>
        <taxon>Sphingomonadales</taxon>
        <taxon>Sphingomonadaceae</taxon>
        <taxon>Novosphingobium</taxon>
    </lineage>
</organism>
<evidence type="ECO:0000259" key="1">
    <source>
        <dbReference type="PROSITE" id="PS51819"/>
    </source>
</evidence>
<comment type="caution">
    <text evidence="2">The sequence shown here is derived from an EMBL/GenBank/DDBJ whole genome shotgun (WGS) entry which is preliminary data.</text>
</comment>
<dbReference type="EMBL" id="JBFNXR010000052">
    <property type="protein sequence ID" value="MEW9856422.1"/>
    <property type="molecule type" value="Genomic_DNA"/>
</dbReference>
<gene>
    <name evidence="2" type="ORF">ABUH87_14885</name>
</gene>
<sequence length="190" mass="21372">MSRLFGKPVHQCYVYPDFDLALARFAAAGMGPFFVMGEETSGMSIFRGEEHHLRIKIGFVYTGDTCFEIITPIGEQKSTYGEFLERNPTGGLHHIAYYSDDFDKTLAMLADEGTPFTIVQDLREPGSDWSIEIYCEPDGIDNPVLYQFLRPGLFDGWFDAMREAAANWDGRDPIRDARPLMAAALAEAPR</sequence>
<dbReference type="RefSeq" id="WP_367774869.1">
    <property type="nucleotide sequence ID" value="NZ_JBFNXR010000052.1"/>
</dbReference>
<dbReference type="InterPro" id="IPR029068">
    <property type="entry name" value="Glyas_Bleomycin-R_OHBP_Dase"/>
</dbReference>
<keyword evidence="3" id="KW-1185">Reference proteome</keyword>
<feature type="domain" description="VOC" evidence="1">
    <location>
        <begin position="7"/>
        <end position="147"/>
    </location>
</feature>
<reference evidence="2 3" key="1">
    <citation type="submission" date="2024-06" db="EMBL/GenBank/DDBJ databases">
        <title>Novosphingobium rhizovicinus M1R2S20.</title>
        <authorList>
            <person name="Sun J.-Q."/>
        </authorList>
    </citation>
    <scope>NUCLEOTIDE SEQUENCE [LARGE SCALE GENOMIC DNA]</scope>
    <source>
        <strain evidence="2 3">M1R2S20</strain>
    </source>
</reference>
<protein>
    <submittedName>
        <fullName evidence="2">VOC family protein</fullName>
    </submittedName>
</protein>
<evidence type="ECO:0000313" key="2">
    <source>
        <dbReference type="EMBL" id="MEW9856422.1"/>
    </source>
</evidence>
<dbReference type="PROSITE" id="PS51819">
    <property type="entry name" value="VOC"/>
    <property type="match status" value="1"/>
</dbReference>
<proteinExistence type="predicted"/>
<dbReference type="InterPro" id="IPR037523">
    <property type="entry name" value="VOC_core"/>
</dbReference>
<dbReference type="SUPFAM" id="SSF54593">
    <property type="entry name" value="Glyoxalase/Bleomycin resistance protein/Dihydroxybiphenyl dioxygenase"/>
    <property type="match status" value="1"/>
</dbReference>
<dbReference type="Pfam" id="PF13669">
    <property type="entry name" value="Glyoxalase_4"/>
    <property type="match status" value="1"/>
</dbReference>
<accession>A0ABV3REZ3</accession>
<dbReference type="Proteomes" id="UP001556118">
    <property type="component" value="Unassembled WGS sequence"/>
</dbReference>
<dbReference type="Gene3D" id="3.10.180.10">
    <property type="entry name" value="2,3-Dihydroxybiphenyl 1,2-Dioxygenase, domain 1"/>
    <property type="match status" value="1"/>
</dbReference>
<evidence type="ECO:0000313" key="3">
    <source>
        <dbReference type="Proteomes" id="UP001556118"/>
    </source>
</evidence>
<name>A0ABV3REZ3_9SPHN</name>